<sequence>MKSTMLTCSLEQAVVNGDVAAMKECLKSGENINVLNSNGEPLLFIPIVNGDMDTLKFCLMHSDVNMTSEDDKTALMIAVEMNDMVMVKKLIKAGARLNCQDMTGKTPLLLALDHGRFGIAEYLIKHGSDVNAVDDLGQSALHFVAASDRKDCIKIVKILFHCGYVMKECDNWLGSEDIISNKMKEPKYVKMLHKMKMSLKTITGSVRMFELDS</sequence>
<feature type="repeat" description="ANK" evidence="3">
    <location>
        <begin position="70"/>
        <end position="102"/>
    </location>
</feature>
<evidence type="ECO:0000256" key="1">
    <source>
        <dbReference type="ARBA" id="ARBA00022737"/>
    </source>
</evidence>
<reference evidence="5" key="1">
    <citation type="submission" date="2025-08" db="UniProtKB">
        <authorList>
            <consortium name="RefSeq"/>
        </authorList>
    </citation>
    <scope>IDENTIFICATION</scope>
    <source>
        <tissue evidence="5">Whole sample</tissue>
    </source>
</reference>
<dbReference type="Proteomes" id="UP000694844">
    <property type="component" value="Chromosome 3"/>
</dbReference>
<dbReference type="Gene3D" id="1.25.40.20">
    <property type="entry name" value="Ankyrin repeat-containing domain"/>
    <property type="match status" value="1"/>
</dbReference>
<dbReference type="PROSITE" id="PS50297">
    <property type="entry name" value="ANK_REP_REGION"/>
    <property type="match status" value="2"/>
</dbReference>
<dbReference type="OrthoDB" id="6137615at2759"/>
<dbReference type="InterPro" id="IPR036770">
    <property type="entry name" value="Ankyrin_rpt-contain_sf"/>
</dbReference>
<dbReference type="GeneID" id="111122755"/>
<evidence type="ECO:0000256" key="2">
    <source>
        <dbReference type="ARBA" id="ARBA00023043"/>
    </source>
</evidence>
<name>A0A8B8CYQ2_CRAVI</name>
<protein>
    <submittedName>
        <fullName evidence="5">Serine/threonine-protein phosphatase 6 regulatory ankyrin repeat subunit C-like</fullName>
    </submittedName>
</protein>
<evidence type="ECO:0000313" key="5">
    <source>
        <dbReference type="RefSeq" id="XP_022320364.1"/>
    </source>
</evidence>
<dbReference type="AlphaFoldDB" id="A0A8B8CYQ2"/>
<evidence type="ECO:0000256" key="3">
    <source>
        <dbReference type="PROSITE-ProRule" id="PRU00023"/>
    </source>
</evidence>
<dbReference type="PROSITE" id="PS50088">
    <property type="entry name" value="ANK_REPEAT"/>
    <property type="match status" value="2"/>
</dbReference>
<keyword evidence="1" id="KW-0677">Repeat</keyword>
<feature type="repeat" description="ANK" evidence="3">
    <location>
        <begin position="103"/>
        <end position="135"/>
    </location>
</feature>
<evidence type="ECO:0000313" key="4">
    <source>
        <dbReference type="Proteomes" id="UP000694844"/>
    </source>
</evidence>
<dbReference type="KEGG" id="cvn:111122755"/>
<dbReference type="SUPFAM" id="SSF48403">
    <property type="entry name" value="Ankyrin repeat"/>
    <property type="match status" value="1"/>
</dbReference>
<dbReference type="RefSeq" id="XP_022320364.1">
    <property type="nucleotide sequence ID" value="XM_022464656.1"/>
</dbReference>
<dbReference type="PANTHER" id="PTHR24171">
    <property type="entry name" value="ANKYRIN REPEAT DOMAIN-CONTAINING PROTEIN 39-RELATED"/>
    <property type="match status" value="1"/>
</dbReference>
<dbReference type="PANTHER" id="PTHR24171:SF9">
    <property type="entry name" value="ANKYRIN REPEAT DOMAIN-CONTAINING PROTEIN 39"/>
    <property type="match status" value="1"/>
</dbReference>
<dbReference type="Pfam" id="PF12796">
    <property type="entry name" value="Ank_2"/>
    <property type="match status" value="1"/>
</dbReference>
<dbReference type="InterPro" id="IPR002110">
    <property type="entry name" value="Ankyrin_rpt"/>
</dbReference>
<proteinExistence type="predicted"/>
<gene>
    <name evidence="5" type="primary">LOC111122755</name>
</gene>
<keyword evidence="2 3" id="KW-0040">ANK repeat</keyword>
<organism evidence="4 5">
    <name type="scientific">Crassostrea virginica</name>
    <name type="common">Eastern oyster</name>
    <dbReference type="NCBI Taxonomy" id="6565"/>
    <lineage>
        <taxon>Eukaryota</taxon>
        <taxon>Metazoa</taxon>
        <taxon>Spiralia</taxon>
        <taxon>Lophotrochozoa</taxon>
        <taxon>Mollusca</taxon>
        <taxon>Bivalvia</taxon>
        <taxon>Autobranchia</taxon>
        <taxon>Pteriomorphia</taxon>
        <taxon>Ostreida</taxon>
        <taxon>Ostreoidea</taxon>
        <taxon>Ostreidae</taxon>
        <taxon>Crassostrea</taxon>
    </lineage>
</organism>
<accession>A0A8B8CYQ2</accession>
<dbReference type="SMART" id="SM00248">
    <property type="entry name" value="ANK"/>
    <property type="match status" value="5"/>
</dbReference>
<keyword evidence="4" id="KW-1185">Reference proteome</keyword>